<protein>
    <recommendedName>
        <fullName evidence="3">Roadblock/LC7 domain-containing protein</fullName>
    </recommendedName>
</protein>
<evidence type="ECO:0008006" key="3">
    <source>
        <dbReference type="Google" id="ProtNLM"/>
    </source>
</evidence>
<name>A0A935MW30_9RHOO</name>
<proteinExistence type="predicted"/>
<evidence type="ECO:0000313" key="1">
    <source>
        <dbReference type="EMBL" id="MBK7415352.1"/>
    </source>
</evidence>
<evidence type="ECO:0000313" key="2">
    <source>
        <dbReference type="Proteomes" id="UP000739411"/>
    </source>
</evidence>
<comment type="caution">
    <text evidence="1">The sequence shown here is derived from an EMBL/GenBank/DDBJ whole genome shotgun (WGS) entry which is preliminary data.</text>
</comment>
<dbReference type="AlphaFoldDB" id="A0A935MW30"/>
<accession>A0A935MW30</accession>
<organism evidence="1 2">
    <name type="scientific">Candidatus Dechloromonas phosphorivorans</name>
    <dbReference type="NCBI Taxonomy" id="2899244"/>
    <lineage>
        <taxon>Bacteria</taxon>
        <taxon>Pseudomonadati</taxon>
        <taxon>Pseudomonadota</taxon>
        <taxon>Betaproteobacteria</taxon>
        <taxon>Rhodocyclales</taxon>
        <taxon>Azonexaceae</taxon>
        <taxon>Dechloromonas</taxon>
    </lineage>
</organism>
<sequence length="214" mass="23328">MPLVLDSSLYLMPTPAGAFNAASDPADNRLRRFINALLQQPVTPAASESGIVQWSGIDNTADALEFFWRIQELGWVQALESPRAAPEGKIESELARLLPCLTRGGKVLLADAHGFYLCSAGFSHEVAEELSALSADLASLHQRRRSSLNANLGLSGGAWGMLDASGQSQLGFWPMYAGRERFVLAVSGMPTFNRPEMVELVWVLHQRYAQQAAQ</sequence>
<gene>
    <name evidence="1" type="ORF">IPJ38_09860</name>
</gene>
<reference evidence="1 2" key="1">
    <citation type="submission" date="2020-10" db="EMBL/GenBank/DDBJ databases">
        <title>Connecting structure to function with the recovery of over 1000 high-quality activated sludge metagenome-assembled genomes encoding full-length rRNA genes using long-read sequencing.</title>
        <authorList>
            <person name="Singleton C.M."/>
            <person name="Petriglieri F."/>
            <person name="Kristensen J.M."/>
            <person name="Kirkegaard R.H."/>
            <person name="Michaelsen T.Y."/>
            <person name="Andersen M.H."/>
            <person name="Karst S.M."/>
            <person name="Dueholm M.S."/>
            <person name="Nielsen P.H."/>
            <person name="Albertsen M."/>
        </authorList>
    </citation>
    <scope>NUCLEOTIDE SEQUENCE [LARGE SCALE GENOMIC DNA]</scope>
    <source>
        <strain evidence="1">EsbW_18-Q3-R4-48_BATAC.463</strain>
    </source>
</reference>
<dbReference type="Proteomes" id="UP000739411">
    <property type="component" value="Unassembled WGS sequence"/>
</dbReference>
<dbReference type="EMBL" id="JADJMS010000019">
    <property type="protein sequence ID" value="MBK7415352.1"/>
    <property type="molecule type" value="Genomic_DNA"/>
</dbReference>